<protein>
    <submittedName>
        <fullName evidence="2">BFD-like [2Fe-2S] binding domain protein</fullName>
    </submittedName>
</protein>
<dbReference type="Gene3D" id="1.10.10.1100">
    <property type="entry name" value="BFD-like [2Fe-2S]-binding domain"/>
    <property type="match status" value="1"/>
</dbReference>
<organism evidence="2">
    <name type="scientific">human gut metagenome</name>
    <dbReference type="NCBI Taxonomy" id="408170"/>
    <lineage>
        <taxon>unclassified sequences</taxon>
        <taxon>metagenomes</taxon>
        <taxon>organismal metagenomes</taxon>
    </lineage>
</organism>
<name>K1TRJ9_9ZZZZ</name>
<dbReference type="Pfam" id="PF04324">
    <property type="entry name" value="Fer2_BFD"/>
    <property type="match status" value="1"/>
</dbReference>
<proteinExistence type="predicted"/>
<evidence type="ECO:0000313" key="2">
    <source>
        <dbReference type="EMBL" id="EKC70164.1"/>
    </source>
</evidence>
<dbReference type="AlphaFoldDB" id="K1TRJ9"/>
<accession>K1TRJ9</accession>
<feature type="domain" description="BFD-like [2Fe-2S]-binding" evidence="1">
    <location>
        <begin position="8"/>
        <end position="63"/>
    </location>
</feature>
<comment type="caution">
    <text evidence="2">The sequence shown here is derived from an EMBL/GenBank/DDBJ whole genome shotgun (WGS) entry which is preliminary data.</text>
</comment>
<dbReference type="InterPro" id="IPR007419">
    <property type="entry name" value="BFD-like_2Fe2S-bd_dom"/>
</dbReference>
<sequence>MEYTENTVICNCKHVTLADIDDALQRNAHFSDVEKEFAEVQRLTSCSTGCGGCHDKIMAVLSERLSG</sequence>
<reference evidence="2" key="1">
    <citation type="journal article" date="2013" name="Environ. Microbiol.">
        <title>Microbiota from the distal guts of lean and obese adolescents exhibit partial functional redundancy besides clear differences in community structure.</title>
        <authorList>
            <person name="Ferrer M."/>
            <person name="Ruiz A."/>
            <person name="Lanza F."/>
            <person name="Haange S.B."/>
            <person name="Oberbach A."/>
            <person name="Till H."/>
            <person name="Bargiela R."/>
            <person name="Campoy C."/>
            <person name="Segura M.T."/>
            <person name="Richter M."/>
            <person name="von Bergen M."/>
            <person name="Seifert J."/>
            <person name="Suarez A."/>
        </authorList>
    </citation>
    <scope>NUCLEOTIDE SEQUENCE</scope>
</reference>
<dbReference type="InterPro" id="IPR041854">
    <property type="entry name" value="BFD-like_2Fe2S-bd_dom_sf"/>
</dbReference>
<gene>
    <name evidence="2" type="ORF">OBE_04030</name>
</gene>
<evidence type="ECO:0000259" key="1">
    <source>
        <dbReference type="Pfam" id="PF04324"/>
    </source>
</evidence>
<dbReference type="EMBL" id="AJWZ01002730">
    <property type="protein sequence ID" value="EKC70164.1"/>
    <property type="molecule type" value="Genomic_DNA"/>
</dbReference>